<evidence type="ECO:0000259" key="12">
    <source>
        <dbReference type="SMART" id="SM00852"/>
    </source>
</evidence>
<comment type="pathway">
    <text evidence="3 11">Cofactor biosynthesis; molybdopterin biosynthesis.</text>
</comment>
<dbReference type="InterPro" id="IPR038987">
    <property type="entry name" value="MoeA-like"/>
</dbReference>
<comment type="similarity">
    <text evidence="4 11">Belongs to the MoeA family.</text>
</comment>
<evidence type="ECO:0000256" key="9">
    <source>
        <dbReference type="ARBA" id="ARBA00023150"/>
    </source>
</evidence>
<dbReference type="InterPro" id="IPR001453">
    <property type="entry name" value="MoaB/Mog_dom"/>
</dbReference>
<dbReference type="Gene3D" id="2.40.340.10">
    <property type="entry name" value="MoeA, C-terminal, domain IV"/>
    <property type="match status" value="1"/>
</dbReference>
<evidence type="ECO:0000313" key="13">
    <source>
        <dbReference type="EMBL" id="GGK49912.1"/>
    </source>
</evidence>
<evidence type="ECO:0000256" key="11">
    <source>
        <dbReference type="RuleBase" id="RU365090"/>
    </source>
</evidence>
<dbReference type="RefSeq" id="WP_188915147.1">
    <property type="nucleotide sequence ID" value="NZ_BMMF01000014.1"/>
</dbReference>
<comment type="caution">
    <text evidence="13">The sequence shown here is derived from an EMBL/GenBank/DDBJ whole genome shotgun (WGS) entry which is preliminary data.</text>
</comment>
<comment type="catalytic activity">
    <reaction evidence="10">
        <text>adenylyl-molybdopterin + molybdate = Mo-molybdopterin + AMP + H(+)</text>
        <dbReference type="Rhea" id="RHEA:35047"/>
        <dbReference type="ChEBI" id="CHEBI:15378"/>
        <dbReference type="ChEBI" id="CHEBI:36264"/>
        <dbReference type="ChEBI" id="CHEBI:62727"/>
        <dbReference type="ChEBI" id="CHEBI:71302"/>
        <dbReference type="ChEBI" id="CHEBI:456215"/>
        <dbReference type="EC" id="2.10.1.1"/>
    </reaction>
</comment>
<proteinExistence type="inferred from homology"/>
<dbReference type="InterPro" id="IPR036688">
    <property type="entry name" value="MoeA_C_domain_IV_sf"/>
</dbReference>
<dbReference type="Gene3D" id="3.90.105.10">
    <property type="entry name" value="Molybdopterin biosynthesis moea protein, domain 2"/>
    <property type="match status" value="1"/>
</dbReference>
<evidence type="ECO:0000256" key="6">
    <source>
        <dbReference type="ARBA" id="ARBA00022679"/>
    </source>
</evidence>
<dbReference type="Pfam" id="PF03454">
    <property type="entry name" value="MoeA_C"/>
    <property type="match status" value="1"/>
</dbReference>
<evidence type="ECO:0000256" key="2">
    <source>
        <dbReference type="ARBA" id="ARBA00002901"/>
    </source>
</evidence>
<comment type="function">
    <text evidence="2 11">Catalyzes the insertion of molybdate into adenylated molybdopterin with the concomitant release of AMP.</text>
</comment>
<dbReference type="SUPFAM" id="SSF53218">
    <property type="entry name" value="Molybdenum cofactor biosynthesis proteins"/>
    <property type="match status" value="1"/>
</dbReference>
<dbReference type="PANTHER" id="PTHR10192">
    <property type="entry name" value="MOLYBDOPTERIN BIOSYNTHESIS PROTEIN"/>
    <property type="match status" value="1"/>
</dbReference>
<feature type="domain" description="MoaB/Mog" evidence="12">
    <location>
        <begin position="191"/>
        <end position="328"/>
    </location>
</feature>
<keyword evidence="14" id="KW-1185">Reference proteome</keyword>
<name>A0A917QGW6_9HYPH</name>
<keyword evidence="9 11" id="KW-0501">Molybdenum cofactor biosynthesis</keyword>
<dbReference type="NCBIfam" id="TIGR00177">
    <property type="entry name" value="molyb_syn"/>
    <property type="match status" value="1"/>
</dbReference>
<dbReference type="NCBIfam" id="NF045515">
    <property type="entry name" value="Glp_gephyrin"/>
    <property type="match status" value="1"/>
</dbReference>
<dbReference type="Proteomes" id="UP000600449">
    <property type="component" value="Unassembled WGS sequence"/>
</dbReference>
<organism evidence="13 14">
    <name type="scientific">Salinarimonas ramus</name>
    <dbReference type="NCBI Taxonomy" id="690164"/>
    <lineage>
        <taxon>Bacteria</taxon>
        <taxon>Pseudomonadati</taxon>
        <taxon>Pseudomonadota</taxon>
        <taxon>Alphaproteobacteria</taxon>
        <taxon>Hyphomicrobiales</taxon>
        <taxon>Salinarimonadaceae</taxon>
        <taxon>Salinarimonas</taxon>
    </lineage>
</organism>
<sequence>MAQLSNDCFAFGGALMRLDEARALVAARLSPVVGVENVPLFAADGRVLADDIGAPIPLPPFFNSAVDGYAVRFADLTPGAETRLPVAGRLPAGAAAGAVPGAGSAVRIFTGAAMPEGFDTVFMQEDAVREEGDVVLPAGLSRGANARRAGEDVEAGARVLGAGHRLSPRDLALLAGLGLSEVAVRRRLRVGIFSTGDELVAPGSPLGPAQLYDANRAMLLALAARAGCEPRDLGILPDGRDAVRDALAAAAGDVDLLVTSGGVSTGEEDHVKAAVEAAGALTFWRVGIKPGRPVALGVVGGTAFVGLPGNPAAVLVTFAMLARPLIARLAGETWRRPLAFPVRSGFAYRKKAGRREYVRCALAPDGAGGLMALKHPREGAGVVTSLTETAGLVELPEDTTAIAAGDVVGFLPWSSLL</sequence>
<dbReference type="EC" id="2.10.1.1" evidence="11"/>
<dbReference type="InterPro" id="IPR036135">
    <property type="entry name" value="MoeA_linker/N_sf"/>
</dbReference>
<evidence type="ECO:0000256" key="8">
    <source>
        <dbReference type="ARBA" id="ARBA00022842"/>
    </source>
</evidence>
<evidence type="ECO:0000256" key="1">
    <source>
        <dbReference type="ARBA" id="ARBA00001946"/>
    </source>
</evidence>
<evidence type="ECO:0000313" key="14">
    <source>
        <dbReference type="Proteomes" id="UP000600449"/>
    </source>
</evidence>
<dbReference type="PROSITE" id="PS01079">
    <property type="entry name" value="MOCF_BIOSYNTHESIS_2"/>
    <property type="match status" value="1"/>
</dbReference>
<keyword evidence="8 11" id="KW-0460">Magnesium</keyword>
<dbReference type="InterPro" id="IPR008284">
    <property type="entry name" value="MoCF_biosynth_CS"/>
</dbReference>
<dbReference type="InterPro" id="IPR005111">
    <property type="entry name" value="MoeA_C_domain_IV"/>
</dbReference>
<evidence type="ECO:0000256" key="3">
    <source>
        <dbReference type="ARBA" id="ARBA00005046"/>
    </source>
</evidence>
<reference evidence="13 14" key="1">
    <citation type="journal article" date="2014" name="Int. J. Syst. Evol. Microbiol.">
        <title>Complete genome sequence of Corynebacterium casei LMG S-19264T (=DSM 44701T), isolated from a smear-ripened cheese.</title>
        <authorList>
            <consortium name="US DOE Joint Genome Institute (JGI-PGF)"/>
            <person name="Walter F."/>
            <person name="Albersmeier A."/>
            <person name="Kalinowski J."/>
            <person name="Ruckert C."/>
        </authorList>
    </citation>
    <scope>NUCLEOTIDE SEQUENCE [LARGE SCALE GENOMIC DNA]</scope>
    <source>
        <strain evidence="13 14">CGMCC 1.9161</strain>
    </source>
</reference>
<evidence type="ECO:0000256" key="10">
    <source>
        <dbReference type="ARBA" id="ARBA00047317"/>
    </source>
</evidence>
<dbReference type="FunFam" id="3.40.980.10:FF:000004">
    <property type="entry name" value="Molybdopterin molybdenumtransferase"/>
    <property type="match status" value="1"/>
</dbReference>
<dbReference type="InterPro" id="IPR005110">
    <property type="entry name" value="MoeA_linker/N"/>
</dbReference>
<gene>
    <name evidence="13" type="primary">moeA</name>
    <name evidence="13" type="ORF">GCM10011322_41210</name>
</gene>
<keyword evidence="5 11" id="KW-0500">Molybdenum</keyword>
<dbReference type="SUPFAM" id="SSF63882">
    <property type="entry name" value="MoeA N-terminal region -like"/>
    <property type="match status" value="1"/>
</dbReference>
<dbReference type="CDD" id="cd00887">
    <property type="entry name" value="MoeA"/>
    <property type="match status" value="1"/>
</dbReference>
<evidence type="ECO:0000256" key="5">
    <source>
        <dbReference type="ARBA" id="ARBA00022505"/>
    </source>
</evidence>
<keyword evidence="7 11" id="KW-0479">Metal-binding</keyword>
<dbReference type="Pfam" id="PF03453">
    <property type="entry name" value="MoeA_N"/>
    <property type="match status" value="1"/>
</dbReference>
<dbReference type="InterPro" id="IPR036425">
    <property type="entry name" value="MoaB/Mog-like_dom_sf"/>
</dbReference>
<evidence type="ECO:0000256" key="4">
    <source>
        <dbReference type="ARBA" id="ARBA00010763"/>
    </source>
</evidence>
<dbReference type="Gene3D" id="2.170.190.11">
    <property type="entry name" value="Molybdopterin biosynthesis moea protein, domain 3"/>
    <property type="match status" value="1"/>
</dbReference>
<accession>A0A917QGW6</accession>
<dbReference type="GO" id="GO:0006777">
    <property type="term" value="P:Mo-molybdopterin cofactor biosynthetic process"/>
    <property type="evidence" value="ECO:0007669"/>
    <property type="project" value="UniProtKB-UniRule"/>
</dbReference>
<dbReference type="SUPFAM" id="SSF63867">
    <property type="entry name" value="MoeA C-terminal domain-like"/>
    <property type="match status" value="1"/>
</dbReference>
<keyword evidence="6 11" id="KW-0808">Transferase</keyword>
<dbReference type="GO" id="GO:0061599">
    <property type="term" value="F:molybdopterin molybdotransferase activity"/>
    <property type="evidence" value="ECO:0007669"/>
    <property type="project" value="UniProtKB-UniRule"/>
</dbReference>
<dbReference type="Gene3D" id="3.40.980.10">
    <property type="entry name" value="MoaB/Mog-like domain"/>
    <property type="match status" value="1"/>
</dbReference>
<comment type="cofactor">
    <cofactor evidence="1 11">
        <name>Mg(2+)</name>
        <dbReference type="ChEBI" id="CHEBI:18420"/>
    </cofactor>
</comment>
<dbReference type="PANTHER" id="PTHR10192:SF5">
    <property type="entry name" value="GEPHYRIN"/>
    <property type="match status" value="1"/>
</dbReference>
<dbReference type="Pfam" id="PF00994">
    <property type="entry name" value="MoCF_biosynth"/>
    <property type="match status" value="1"/>
</dbReference>
<dbReference type="SMART" id="SM00852">
    <property type="entry name" value="MoCF_biosynth"/>
    <property type="match status" value="1"/>
</dbReference>
<dbReference type="EMBL" id="BMMF01000014">
    <property type="protein sequence ID" value="GGK49912.1"/>
    <property type="molecule type" value="Genomic_DNA"/>
</dbReference>
<protein>
    <recommendedName>
        <fullName evidence="11">Molybdopterin molybdenumtransferase</fullName>
        <ecNumber evidence="11">2.10.1.1</ecNumber>
    </recommendedName>
</protein>
<evidence type="ECO:0000256" key="7">
    <source>
        <dbReference type="ARBA" id="ARBA00022723"/>
    </source>
</evidence>
<dbReference type="GO" id="GO:0005829">
    <property type="term" value="C:cytosol"/>
    <property type="evidence" value="ECO:0007669"/>
    <property type="project" value="TreeGrafter"/>
</dbReference>
<dbReference type="AlphaFoldDB" id="A0A917QGW6"/>
<dbReference type="GO" id="GO:0046872">
    <property type="term" value="F:metal ion binding"/>
    <property type="evidence" value="ECO:0007669"/>
    <property type="project" value="UniProtKB-UniRule"/>
</dbReference>